<dbReference type="AlphaFoldDB" id="A0A0H4T7X3"/>
<feature type="compositionally biased region" description="Polar residues" evidence="1">
    <location>
        <begin position="85"/>
        <end position="101"/>
    </location>
</feature>
<proteinExistence type="predicted"/>
<protein>
    <recommendedName>
        <fullName evidence="5">Peptidoglycan binding-like domain-containing protein</fullName>
    </recommendedName>
</protein>
<feature type="region of interest" description="Disordered" evidence="1">
    <location>
        <begin position="81"/>
        <end position="101"/>
    </location>
</feature>
<dbReference type="Pfam" id="PF01471">
    <property type="entry name" value="PG_binding_1"/>
    <property type="match status" value="1"/>
</dbReference>
<sequence>MEVLFMIMRVISVLGLCVLIGACGTTPEERGISGAGIGAGAGAIVGAVTGLSVVEGAVLGAVAGGLTGALTKEESVNLGEPAWKQGSNQPSSQTTTAYQTPVSGEKSTVIGIQKGLLDLGYNPGPVDGVNGPKTQKAIRQYQADHGLIVDGQATPALMDHISQKSS</sequence>
<dbReference type="Gene3D" id="1.10.101.10">
    <property type="entry name" value="PGBD-like superfamily/PGBD"/>
    <property type="match status" value="1"/>
</dbReference>
<dbReference type="SUPFAM" id="SSF47090">
    <property type="entry name" value="PGBD-like"/>
    <property type="match status" value="1"/>
</dbReference>
<dbReference type="EMBL" id="KT007026">
    <property type="protein sequence ID" value="AKQ03973.1"/>
    <property type="molecule type" value="Genomic_DNA"/>
</dbReference>
<evidence type="ECO:0000259" key="2">
    <source>
        <dbReference type="Pfam" id="PF01471"/>
    </source>
</evidence>
<evidence type="ECO:0008006" key="5">
    <source>
        <dbReference type="Google" id="ProtNLM"/>
    </source>
</evidence>
<name>A0A0H4T7X3_9GAMM</name>
<evidence type="ECO:0000259" key="3">
    <source>
        <dbReference type="Pfam" id="PF13441"/>
    </source>
</evidence>
<dbReference type="InterPro" id="IPR027367">
    <property type="entry name" value="Gly-zipper_YMGG"/>
</dbReference>
<accession>A0A0H4T7X3</accession>
<dbReference type="InterPro" id="IPR036366">
    <property type="entry name" value="PGBDSf"/>
</dbReference>
<dbReference type="Pfam" id="PF13441">
    <property type="entry name" value="Gly-zipper_YMGG"/>
    <property type="match status" value="1"/>
</dbReference>
<organism evidence="4">
    <name type="scientific">uncultured gamma proteobacterium Rifle_16ft_4_minimus_39789</name>
    <dbReference type="NCBI Taxonomy" id="1665200"/>
    <lineage>
        <taxon>Bacteria</taxon>
        <taxon>Pseudomonadati</taxon>
        <taxon>Pseudomonadota</taxon>
        <taxon>Gammaproteobacteria</taxon>
        <taxon>environmental samples</taxon>
    </lineage>
</organism>
<evidence type="ECO:0000256" key="1">
    <source>
        <dbReference type="SAM" id="MobiDB-lite"/>
    </source>
</evidence>
<reference evidence="4" key="1">
    <citation type="journal article" date="2015" name="ISME J.">
        <title>Aquifer environment selects for microbial species cohorts in sediment and groundwater.</title>
        <authorList>
            <person name="Hug L.A."/>
            <person name="Thomas B.C."/>
            <person name="Brown C.T."/>
            <person name="Frischkorn K.R."/>
            <person name="Williams K.H."/>
            <person name="Tringe S.G."/>
            <person name="Banfield J.F."/>
        </authorList>
    </citation>
    <scope>NUCLEOTIDE SEQUENCE</scope>
</reference>
<evidence type="ECO:0000313" key="4">
    <source>
        <dbReference type="EMBL" id="AKQ03973.1"/>
    </source>
</evidence>
<dbReference type="InterPro" id="IPR036365">
    <property type="entry name" value="PGBD-like_sf"/>
</dbReference>
<feature type="domain" description="Peptidoglycan binding-like" evidence="2">
    <location>
        <begin position="108"/>
        <end position="159"/>
    </location>
</feature>
<dbReference type="InterPro" id="IPR002477">
    <property type="entry name" value="Peptidoglycan-bd-like"/>
</dbReference>
<feature type="domain" description="YMGG-like Gly-zipper" evidence="3">
    <location>
        <begin position="30"/>
        <end position="71"/>
    </location>
</feature>